<dbReference type="NCBIfam" id="TIGR00563">
    <property type="entry name" value="rsmB"/>
    <property type="match status" value="1"/>
</dbReference>
<keyword evidence="7 13" id="KW-0808">Transferase</keyword>
<evidence type="ECO:0000256" key="9">
    <source>
        <dbReference type="ARBA" id="ARBA00022884"/>
    </source>
</evidence>
<feature type="active site" description="Nucleophile" evidence="13">
    <location>
        <position position="378"/>
    </location>
</feature>
<dbReference type="GO" id="GO:0008649">
    <property type="term" value="F:rRNA methyltransferase activity"/>
    <property type="evidence" value="ECO:0007669"/>
    <property type="project" value="InterPro"/>
</dbReference>
<dbReference type="EMBL" id="CADCVP010000135">
    <property type="protein sequence ID" value="CAA9489159.1"/>
    <property type="molecule type" value="Genomic_DNA"/>
</dbReference>
<dbReference type="PRINTS" id="PR02008">
    <property type="entry name" value="RCMTFAMILY"/>
</dbReference>
<comment type="subcellular location">
    <subcellularLocation>
        <location evidence="2">Cytoplasm</location>
    </subcellularLocation>
</comment>
<dbReference type="GO" id="GO:0005737">
    <property type="term" value="C:cytoplasm"/>
    <property type="evidence" value="ECO:0007669"/>
    <property type="project" value="UniProtKB-SubCell"/>
</dbReference>
<evidence type="ECO:0000256" key="13">
    <source>
        <dbReference type="PROSITE-ProRule" id="PRU01023"/>
    </source>
</evidence>
<evidence type="ECO:0000256" key="8">
    <source>
        <dbReference type="ARBA" id="ARBA00022691"/>
    </source>
</evidence>
<dbReference type="SUPFAM" id="SSF53335">
    <property type="entry name" value="S-adenosyl-L-methionine-dependent methyltransferases"/>
    <property type="match status" value="1"/>
</dbReference>
<keyword evidence="9 13" id="KW-0694">RNA-binding</keyword>
<feature type="binding site" evidence="13">
    <location>
        <position position="282"/>
    </location>
    <ligand>
        <name>S-adenosyl-L-methionine</name>
        <dbReference type="ChEBI" id="CHEBI:59789"/>
    </ligand>
</feature>
<dbReference type="GO" id="GO:0006355">
    <property type="term" value="P:regulation of DNA-templated transcription"/>
    <property type="evidence" value="ECO:0007669"/>
    <property type="project" value="InterPro"/>
</dbReference>
<accession>A0A6J4S3X6</accession>
<dbReference type="PANTHER" id="PTHR22807:SF53">
    <property type="entry name" value="RIBOSOMAL RNA SMALL SUBUNIT METHYLTRANSFERASE B-RELATED"/>
    <property type="match status" value="1"/>
</dbReference>
<name>A0A6J4S3X6_9ACTN</name>
<comment type="catalytic activity">
    <reaction evidence="12">
        <text>cytidine(967) in 16S rRNA + S-adenosyl-L-methionine = 5-methylcytidine(967) in 16S rRNA + S-adenosyl-L-homocysteine + H(+)</text>
        <dbReference type="Rhea" id="RHEA:42748"/>
        <dbReference type="Rhea" id="RHEA-COMP:10219"/>
        <dbReference type="Rhea" id="RHEA-COMP:10220"/>
        <dbReference type="ChEBI" id="CHEBI:15378"/>
        <dbReference type="ChEBI" id="CHEBI:57856"/>
        <dbReference type="ChEBI" id="CHEBI:59789"/>
        <dbReference type="ChEBI" id="CHEBI:74483"/>
        <dbReference type="ChEBI" id="CHEBI:82748"/>
        <dbReference type="EC" id="2.1.1.176"/>
    </reaction>
</comment>
<dbReference type="NCBIfam" id="NF011494">
    <property type="entry name" value="PRK14902.1"/>
    <property type="match status" value="1"/>
</dbReference>
<dbReference type="InterPro" id="IPR035926">
    <property type="entry name" value="NusB-like_sf"/>
</dbReference>
<dbReference type="InterPro" id="IPR023267">
    <property type="entry name" value="RCMT"/>
</dbReference>
<dbReference type="Gene3D" id="1.10.940.10">
    <property type="entry name" value="NusB-like"/>
    <property type="match status" value="1"/>
</dbReference>
<evidence type="ECO:0000259" key="14">
    <source>
        <dbReference type="PROSITE" id="PS51686"/>
    </source>
</evidence>
<evidence type="ECO:0000256" key="12">
    <source>
        <dbReference type="ARBA" id="ARBA00047283"/>
    </source>
</evidence>
<evidence type="ECO:0000256" key="6">
    <source>
        <dbReference type="ARBA" id="ARBA00022603"/>
    </source>
</evidence>
<dbReference type="InterPro" id="IPR029063">
    <property type="entry name" value="SAM-dependent_MTases_sf"/>
</dbReference>
<dbReference type="Pfam" id="PF01029">
    <property type="entry name" value="NusB"/>
    <property type="match status" value="1"/>
</dbReference>
<feature type="binding site" evidence="13">
    <location>
        <position position="325"/>
    </location>
    <ligand>
        <name>S-adenosyl-L-methionine</name>
        <dbReference type="ChEBI" id="CHEBI:59789"/>
    </ligand>
</feature>
<protein>
    <recommendedName>
        <fullName evidence="3">16S rRNA (cytosine(967)-C(5))-methyltransferase</fullName>
        <ecNumber evidence="3">2.1.1.176</ecNumber>
    </recommendedName>
    <alternativeName>
        <fullName evidence="10">16S rRNA m5C967 methyltransferase</fullName>
    </alternativeName>
    <alternativeName>
        <fullName evidence="11">rRNA (cytosine-C(5)-)-methyltransferase RsmB</fullName>
    </alternativeName>
</protein>
<comment type="function">
    <text evidence="1">Specifically methylates the cytosine at position 967 (m5C967) of 16S rRNA.</text>
</comment>
<dbReference type="GO" id="GO:0003723">
    <property type="term" value="F:RNA binding"/>
    <property type="evidence" value="ECO:0007669"/>
    <property type="project" value="UniProtKB-UniRule"/>
</dbReference>
<dbReference type="InterPro" id="IPR049560">
    <property type="entry name" value="MeTrfase_RsmB-F_NOP2_cat"/>
</dbReference>
<evidence type="ECO:0000256" key="10">
    <source>
        <dbReference type="ARBA" id="ARBA00030399"/>
    </source>
</evidence>
<feature type="binding site" evidence="13">
    <location>
        <begin position="258"/>
        <end position="264"/>
    </location>
    <ligand>
        <name>S-adenosyl-L-methionine</name>
        <dbReference type="ChEBI" id="CHEBI:59789"/>
    </ligand>
</feature>
<dbReference type="Gene3D" id="3.30.70.1170">
    <property type="entry name" value="Sun protein, domain 3"/>
    <property type="match status" value="1"/>
</dbReference>
<evidence type="ECO:0000256" key="11">
    <source>
        <dbReference type="ARBA" id="ARBA00031088"/>
    </source>
</evidence>
<keyword evidence="4" id="KW-0963">Cytoplasm</keyword>
<keyword evidence="8 13" id="KW-0949">S-adenosyl-L-methionine</keyword>
<evidence type="ECO:0000256" key="2">
    <source>
        <dbReference type="ARBA" id="ARBA00004496"/>
    </source>
</evidence>
<dbReference type="Pfam" id="PF22458">
    <property type="entry name" value="RsmF-B_ferredox"/>
    <property type="match status" value="1"/>
</dbReference>
<comment type="similarity">
    <text evidence="13">Belongs to the class I-like SAM-binding methyltransferase superfamily. RsmB/NOP family.</text>
</comment>
<evidence type="ECO:0000256" key="5">
    <source>
        <dbReference type="ARBA" id="ARBA00022552"/>
    </source>
</evidence>
<proteinExistence type="inferred from homology"/>
<evidence type="ECO:0000313" key="15">
    <source>
        <dbReference type="EMBL" id="CAA9489159.1"/>
    </source>
</evidence>
<dbReference type="Pfam" id="PF01189">
    <property type="entry name" value="Methyltr_RsmB-F"/>
    <property type="match status" value="1"/>
</dbReference>
<dbReference type="Gene3D" id="3.40.50.150">
    <property type="entry name" value="Vaccinia Virus protein VP39"/>
    <property type="match status" value="1"/>
</dbReference>
<keyword evidence="6 13" id="KW-0489">Methyltransferase</keyword>
<dbReference type="InterPro" id="IPR006027">
    <property type="entry name" value="NusB_RsmB_TIM44"/>
</dbReference>
<evidence type="ECO:0000256" key="1">
    <source>
        <dbReference type="ARBA" id="ARBA00002724"/>
    </source>
</evidence>
<dbReference type="SUPFAM" id="SSF48013">
    <property type="entry name" value="NusB-like"/>
    <property type="match status" value="1"/>
</dbReference>
<dbReference type="PROSITE" id="PS51686">
    <property type="entry name" value="SAM_MT_RSMB_NOP"/>
    <property type="match status" value="1"/>
</dbReference>
<dbReference type="CDD" id="cd02440">
    <property type="entry name" value="AdoMet_MTases"/>
    <property type="match status" value="1"/>
</dbReference>
<feature type="binding site" evidence="13">
    <location>
        <position position="309"/>
    </location>
    <ligand>
        <name>S-adenosyl-L-methionine</name>
        <dbReference type="ChEBI" id="CHEBI:59789"/>
    </ligand>
</feature>
<organism evidence="15">
    <name type="scientific">uncultured Solirubrobacteraceae bacterium</name>
    <dbReference type="NCBI Taxonomy" id="1162706"/>
    <lineage>
        <taxon>Bacteria</taxon>
        <taxon>Bacillati</taxon>
        <taxon>Actinomycetota</taxon>
        <taxon>Thermoleophilia</taxon>
        <taxon>Solirubrobacterales</taxon>
        <taxon>Solirubrobacteraceae</taxon>
        <taxon>environmental samples</taxon>
    </lineage>
</organism>
<dbReference type="InterPro" id="IPR001678">
    <property type="entry name" value="MeTrfase_RsmB-F_NOP2_dom"/>
</dbReference>
<evidence type="ECO:0000256" key="4">
    <source>
        <dbReference type="ARBA" id="ARBA00022490"/>
    </source>
</evidence>
<dbReference type="PANTHER" id="PTHR22807">
    <property type="entry name" value="NOP2 YEAST -RELATED NOL1/NOP2/FMU SUN DOMAIN-CONTAINING"/>
    <property type="match status" value="1"/>
</dbReference>
<keyword evidence="5" id="KW-0698">rRNA processing</keyword>
<dbReference type="InterPro" id="IPR054728">
    <property type="entry name" value="RsmB-like_ferredoxin"/>
</dbReference>
<feature type="domain" description="SAM-dependent MTase RsmB/NOP-type" evidence="14">
    <location>
        <begin position="171"/>
        <end position="440"/>
    </location>
</feature>
<dbReference type="EC" id="2.1.1.176" evidence="3"/>
<dbReference type="InterPro" id="IPR004573">
    <property type="entry name" value="rRNA_ssu_MeTfrase_B"/>
</dbReference>
<reference evidence="15" key="1">
    <citation type="submission" date="2020-02" db="EMBL/GenBank/DDBJ databases">
        <authorList>
            <person name="Meier V. D."/>
        </authorList>
    </citation>
    <scope>NUCLEOTIDE SEQUENCE</scope>
    <source>
        <strain evidence="15">AVDCRST_MAG69</strain>
    </source>
</reference>
<evidence type="ECO:0000256" key="7">
    <source>
        <dbReference type="ARBA" id="ARBA00022679"/>
    </source>
</evidence>
<dbReference type="AlphaFoldDB" id="A0A6J4S3X6"/>
<gene>
    <name evidence="15" type="ORF">AVDCRST_MAG69-1235</name>
</gene>
<evidence type="ECO:0000256" key="3">
    <source>
        <dbReference type="ARBA" id="ARBA00012140"/>
    </source>
</evidence>
<sequence length="442" mass="47445">MSATPARHCAYVVLRRVFEQAAWADRVLHAEAARRSLDPRERALATQLAYGAVQRRGTLDFLIEKLAARPVDELDPPVLAGLRLGLFQLCFLDRVPAHAAVGEAVELVKADAPRGAGLVNAVLRRAAREGAGLVEGLPDGDPAQAAIRHSHPEWVASLWWETLGAEPALALMAADNAAAEASLRVNLLRVARDELAERLPVASHPVADLPEGLLLDGPLDAFGSPEWEAGLFMPQSRAAMTVARLLAPEPGHRVLDLCAAPGGKTTHLAALMGDVGEVVAVERHAGRAEALRRTARRMGASSVEVRTTDAARAELGTGYDRVLVDPPCSDLGTLASRPDARWRKTPEQVERLAVTQAAILRAGARAVKPGGVLVYSTCTISPDENERLVQAFLDAQPEFGADDLGSDLPVWQHPTVPSFLQTLPHRDGTEGFFIARLRRAES</sequence>